<sequence>MYISVDESQMSVFFLDCFRFCMNDIEYDIILNKPDVDTYEYEIWKRANRKMSFVTIVRLSLDEFKEYYYVDERTTNCRIIDSVIVPLIEKMR</sequence>
<dbReference type="Proteomes" id="UP000284651">
    <property type="component" value="Unassembled WGS sequence"/>
</dbReference>
<dbReference type="RefSeq" id="WP_118357492.1">
    <property type="nucleotide sequence ID" value="NZ_CATXSW010000091.1"/>
</dbReference>
<evidence type="ECO:0000313" key="2">
    <source>
        <dbReference type="Proteomes" id="UP000284651"/>
    </source>
</evidence>
<proteinExistence type="predicted"/>
<dbReference type="EMBL" id="QSAT01000026">
    <property type="protein sequence ID" value="RGW74315.1"/>
    <property type="molecule type" value="Genomic_DNA"/>
</dbReference>
<gene>
    <name evidence="1" type="ORF">DWV56_08360</name>
</gene>
<reference evidence="1 2" key="1">
    <citation type="submission" date="2018-08" db="EMBL/GenBank/DDBJ databases">
        <title>A genome reference for cultivated species of the human gut microbiota.</title>
        <authorList>
            <person name="Zou Y."/>
            <person name="Xue W."/>
            <person name="Luo G."/>
        </authorList>
    </citation>
    <scope>NUCLEOTIDE SEQUENCE [LARGE SCALE GENOMIC DNA]</scope>
    <source>
        <strain evidence="1 2">AF10-31</strain>
    </source>
</reference>
<name>A0A413CSX7_9FIRM</name>
<organism evidence="1 2">
    <name type="scientific">Holdemanella biformis</name>
    <dbReference type="NCBI Taxonomy" id="1735"/>
    <lineage>
        <taxon>Bacteria</taxon>
        <taxon>Bacillati</taxon>
        <taxon>Bacillota</taxon>
        <taxon>Erysipelotrichia</taxon>
        <taxon>Erysipelotrichales</taxon>
        <taxon>Erysipelotrichaceae</taxon>
        <taxon>Holdemanella</taxon>
    </lineage>
</organism>
<comment type="caution">
    <text evidence="1">The sequence shown here is derived from an EMBL/GenBank/DDBJ whole genome shotgun (WGS) entry which is preliminary data.</text>
</comment>
<accession>A0A413CSX7</accession>
<dbReference type="AlphaFoldDB" id="A0A413CSX7"/>
<protein>
    <submittedName>
        <fullName evidence="1">Uncharacterized protein</fullName>
    </submittedName>
</protein>
<evidence type="ECO:0000313" key="1">
    <source>
        <dbReference type="EMBL" id="RGW74315.1"/>
    </source>
</evidence>